<evidence type="ECO:0000256" key="1">
    <source>
        <dbReference type="ARBA" id="ARBA00004141"/>
    </source>
</evidence>
<evidence type="ECO:0000313" key="7">
    <source>
        <dbReference type="EMBL" id="OIS94286.1"/>
    </source>
</evidence>
<dbReference type="InterPro" id="IPR020846">
    <property type="entry name" value="MFS_dom"/>
</dbReference>
<keyword evidence="2 5" id="KW-0812">Transmembrane</keyword>
<gene>
    <name evidence="7" type="ORF">BLA27_07190</name>
</gene>
<comment type="caution">
    <text evidence="7">The sequence shown here is derived from an EMBL/GenBank/DDBJ whole genome shotgun (WGS) entry which is preliminary data.</text>
</comment>
<accession>A0A1J6I8Z2</accession>
<keyword evidence="4 5" id="KW-0472">Membrane</keyword>
<proteinExistence type="predicted"/>
<protein>
    <submittedName>
        <fullName evidence="7">MFS transporter</fullName>
    </submittedName>
</protein>
<dbReference type="CDD" id="cd17477">
    <property type="entry name" value="MFS_YcaD_like"/>
    <property type="match status" value="1"/>
</dbReference>
<dbReference type="PROSITE" id="PS50850">
    <property type="entry name" value="MFS"/>
    <property type="match status" value="1"/>
</dbReference>
<dbReference type="Proteomes" id="UP000182985">
    <property type="component" value="Unassembled WGS sequence"/>
</dbReference>
<evidence type="ECO:0000256" key="4">
    <source>
        <dbReference type="ARBA" id="ARBA00023136"/>
    </source>
</evidence>
<evidence type="ECO:0000256" key="3">
    <source>
        <dbReference type="ARBA" id="ARBA00022989"/>
    </source>
</evidence>
<dbReference type="GO" id="GO:0005886">
    <property type="term" value="C:plasma membrane"/>
    <property type="evidence" value="ECO:0007669"/>
    <property type="project" value="TreeGrafter"/>
</dbReference>
<feature type="transmembrane region" description="Helical" evidence="5">
    <location>
        <begin position="264"/>
        <end position="283"/>
    </location>
</feature>
<dbReference type="RefSeq" id="WP_071631103.1">
    <property type="nucleotide sequence ID" value="NZ_MOEC01000005.1"/>
</dbReference>
<evidence type="ECO:0000256" key="2">
    <source>
        <dbReference type="ARBA" id="ARBA00022692"/>
    </source>
</evidence>
<dbReference type="GO" id="GO:0022857">
    <property type="term" value="F:transmembrane transporter activity"/>
    <property type="evidence" value="ECO:0007669"/>
    <property type="project" value="InterPro"/>
</dbReference>
<dbReference type="PRINTS" id="PR01035">
    <property type="entry name" value="TCRTETA"/>
</dbReference>
<dbReference type="InterPro" id="IPR001958">
    <property type="entry name" value="Tet-R_TetA/multi-R_MdtG-like"/>
</dbReference>
<dbReference type="InterPro" id="IPR011701">
    <property type="entry name" value="MFS"/>
</dbReference>
<feature type="transmembrane region" description="Helical" evidence="5">
    <location>
        <begin position="77"/>
        <end position="96"/>
    </location>
</feature>
<feature type="transmembrane region" description="Helical" evidence="5">
    <location>
        <begin position="159"/>
        <end position="178"/>
    </location>
</feature>
<dbReference type="SUPFAM" id="SSF103473">
    <property type="entry name" value="MFS general substrate transporter"/>
    <property type="match status" value="1"/>
</dbReference>
<dbReference type="InterPro" id="IPR036259">
    <property type="entry name" value="MFS_trans_sf"/>
</dbReference>
<dbReference type="Pfam" id="PF07690">
    <property type="entry name" value="MFS_1"/>
    <property type="match status" value="1"/>
</dbReference>
<feature type="transmembrane region" description="Helical" evidence="5">
    <location>
        <begin position="47"/>
        <end position="65"/>
    </location>
</feature>
<comment type="subcellular location">
    <subcellularLocation>
        <location evidence="1">Membrane</location>
        <topology evidence="1">Multi-pass membrane protein</topology>
    </subcellularLocation>
</comment>
<keyword evidence="8" id="KW-1185">Reference proteome</keyword>
<evidence type="ECO:0000256" key="5">
    <source>
        <dbReference type="SAM" id="Phobius"/>
    </source>
</evidence>
<feature type="transmembrane region" description="Helical" evidence="5">
    <location>
        <begin position="237"/>
        <end position="257"/>
    </location>
</feature>
<sequence length="392" mass="40788">MTGLERTTAVVVLTAATFGLTYGLSAPLIALELSDAGYTETLIGANSAMYAIGVLIVAPALPGLTRRLGFGKLAKGALLLAGALFALFPAAPFLWLWFPLRAALGAASETLFVVSEAWLNQITSEVKRGRTVAIYVTALSAGTALGPAILSFVGRDEALAFIIGAVIAGAACVVLLIGRPREALPEEASGENPFRYLKLVPVAVAAAALNAALESAGLSLLPIYAIQLGWPEQSATFLLTILLIGSILLQLPIGWLGDRMSRRILVVILAAISAAGALVWPVALAHAWLAYPLLFVWGGAFVGIYTTTIAILGDRYKGGELVSVYALISIAWGLGALAGPLIGGMAMEVSWHGLPIFAALACGLFAIFAGFDKCESENLKQEIGRKSISGAN</sequence>
<feature type="transmembrane region" description="Helical" evidence="5">
    <location>
        <begin position="349"/>
        <end position="371"/>
    </location>
</feature>
<dbReference type="PANTHER" id="PTHR23521:SF3">
    <property type="entry name" value="MFS TRANSPORTER"/>
    <property type="match status" value="1"/>
</dbReference>
<dbReference type="PANTHER" id="PTHR23521">
    <property type="entry name" value="TRANSPORTER MFS SUPERFAMILY"/>
    <property type="match status" value="1"/>
</dbReference>
<name>A0A1J6I8Z2_9HYPH</name>
<dbReference type="AlphaFoldDB" id="A0A1J6I8Z2"/>
<evidence type="ECO:0000259" key="6">
    <source>
        <dbReference type="PROSITE" id="PS50850"/>
    </source>
</evidence>
<feature type="transmembrane region" description="Helical" evidence="5">
    <location>
        <begin position="324"/>
        <end position="343"/>
    </location>
</feature>
<feature type="domain" description="Major facilitator superfamily (MFS) profile" evidence="6">
    <location>
        <begin position="196"/>
        <end position="392"/>
    </location>
</feature>
<feature type="transmembrane region" description="Helical" evidence="5">
    <location>
        <begin position="132"/>
        <end position="153"/>
    </location>
</feature>
<dbReference type="InterPro" id="IPR047200">
    <property type="entry name" value="MFS_YcaD-like"/>
</dbReference>
<dbReference type="Gene3D" id="1.20.1250.20">
    <property type="entry name" value="MFS general substrate transporter like domains"/>
    <property type="match status" value="2"/>
</dbReference>
<reference evidence="7 8" key="1">
    <citation type="submission" date="2016-10" db="EMBL/GenBank/DDBJ databases">
        <title>The Draft Genome Sequence of the Potato Rhizosphere Bacteria Ochrobactrum sp. IPA7.2.</title>
        <authorList>
            <person name="Gogoleva N.E."/>
            <person name="Khlopko Y.A."/>
            <person name="Burygin G.L."/>
            <person name="Plotnikov A.O."/>
        </authorList>
    </citation>
    <scope>NUCLEOTIDE SEQUENCE [LARGE SCALE GENOMIC DNA]</scope>
    <source>
        <strain evidence="7 8">IPA7.2</strain>
    </source>
</reference>
<feature type="transmembrane region" description="Helical" evidence="5">
    <location>
        <begin position="289"/>
        <end position="312"/>
    </location>
</feature>
<evidence type="ECO:0000313" key="8">
    <source>
        <dbReference type="Proteomes" id="UP000182985"/>
    </source>
</evidence>
<feature type="transmembrane region" description="Helical" evidence="5">
    <location>
        <begin position="102"/>
        <end position="120"/>
    </location>
</feature>
<keyword evidence="3 5" id="KW-1133">Transmembrane helix</keyword>
<feature type="transmembrane region" description="Helical" evidence="5">
    <location>
        <begin position="199"/>
        <end position="225"/>
    </location>
</feature>
<organism evidence="7 8">
    <name type="scientific">Brucella cytisi</name>
    <dbReference type="NCBI Taxonomy" id="407152"/>
    <lineage>
        <taxon>Bacteria</taxon>
        <taxon>Pseudomonadati</taxon>
        <taxon>Pseudomonadota</taxon>
        <taxon>Alphaproteobacteria</taxon>
        <taxon>Hyphomicrobiales</taxon>
        <taxon>Brucellaceae</taxon>
        <taxon>Brucella/Ochrobactrum group</taxon>
        <taxon>Brucella</taxon>
    </lineage>
</organism>
<dbReference type="OrthoDB" id="9797524at2"/>
<dbReference type="EMBL" id="MOEC01000005">
    <property type="protein sequence ID" value="OIS94286.1"/>
    <property type="molecule type" value="Genomic_DNA"/>
</dbReference>